<dbReference type="InterPro" id="IPR046739">
    <property type="entry name" value="DUF6789"/>
</dbReference>
<dbReference type="AlphaFoldDB" id="A0A919Q4Y5"/>
<name>A0A919Q4Y5_9ACTN</name>
<reference evidence="2" key="1">
    <citation type="submission" date="2021-01" db="EMBL/GenBank/DDBJ databases">
        <title>Whole genome shotgun sequence of Acrocarpospora phusangensis NBRC 108782.</title>
        <authorList>
            <person name="Komaki H."/>
            <person name="Tamura T."/>
        </authorList>
    </citation>
    <scope>NUCLEOTIDE SEQUENCE</scope>
    <source>
        <strain evidence="2">NBRC 108782</strain>
    </source>
</reference>
<keyword evidence="3" id="KW-1185">Reference proteome</keyword>
<gene>
    <name evidence="2" type="ORF">Aph01nite_06970</name>
</gene>
<organism evidence="2 3">
    <name type="scientific">Acrocarpospora phusangensis</name>
    <dbReference type="NCBI Taxonomy" id="1070424"/>
    <lineage>
        <taxon>Bacteria</taxon>
        <taxon>Bacillati</taxon>
        <taxon>Actinomycetota</taxon>
        <taxon>Actinomycetes</taxon>
        <taxon>Streptosporangiales</taxon>
        <taxon>Streptosporangiaceae</taxon>
        <taxon>Acrocarpospora</taxon>
    </lineage>
</organism>
<feature type="region of interest" description="Disordered" evidence="1">
    <location>
        <begin position="148"/>
        <end position="180"/>
    </location>
</feature>
<evidence type="ECO:0000256" key="1">
    <source>
        <dbReference type="SAM" id="MobiDB-lite"/>
    </source>
</evidence>
<sequence length="180" mass="19538">MFRELRKGMLCGVMATMAHSAVMMAGRQMGLMRDQPPKLITRALLPGSRHRPKPGENLFATLGHFGFGTAAGAAYAMLARGHQTPPSVGTAYGLAIWLASYEGWVPRLGILPPVSREHQPGRQVVMAACHIAYGATLAYSLNRLNARKPAGMKRPKQVPTRPAPMPVGATQNGMARQWQR</sequence>
<feature type="compositionally biased region" description="Polar residues" evidence="1">
    <location>
        <begin position="169"/>
        <end position="180"/>
    </location>
</feature>
<accession>A0A919Q4Y5</accession>
<evidence type="ECO:0000313" key="3">
    <source>
        <dbReference type="Proteomes" id="UP000640052"/>
    </source>
</evidence>
<dbReference type="RefSeq" id="WP_204039239.1">
    <property type="nucleotide sequence ID" value="NZ_BOOA01000004.1"/>
</dbReference>
<dbReference type="Proteomes" id="UP000640052">
    <property type="component" value="Unassembled WGS sequence"/>
</dbReference>
<comment type="caution">
    <text evidence="2">The sequence shown here is derived from an EMBL/GenBank/DDBJ whole genome shotgun (WGS) entry which is preliminary data.</text>
</comment>
<dbReference type="Pfam" id="PF20587">
    <property type="entry name" value="DUF6789"/>
    <property type="match status" value="1"/>
</dbReference>
<proteinExistence type="predicted"/>
<evidence type="ECO:0008006" key="4">
    <source>
        <dbReference type="Google" id="ProtNLM"/>
    </source>
</evidence>
<protein>
    <recommendedName>
        <fullName evidence="4">DUF1440 domain-containing protein</fullName>
    </recommendedName>
</protein>
<dbReference type="EMBL" id="BOOA01000004">
    <property type="protein sequence ID" value="GIH22387.1"/>
    <property type="molecule type" value="Genomic_DNA"/>
</dbReference>
<evidence type="ECO:0000313" key="2">
    <source>
        <dbReference type="EMBL" id="GIH22387.1"/>
    </source>
</evidence>